<dbReference type="SUPFAM" id="SSF53474">
    <property type="entry name" value="alpha/beta-Hydrolases"/>
    <property type="match status" value="1"/>
</dbReference>
<organism evidence="2">
    <name type="scientific">marine metagenome</name>
    <dbReference type="NCBI Taxonomy" id="408172"/>
    <lineage>
        <taxon>unclassified sequences</taxon>
        <taxon>metagenomes</taxon>
        <taxon>ecological metagenomes</taxon>
    </lineage>
</organism>
<proteinExistence type="predicted"/>
<dbReference type="AlphaFoldDB" id="A0A382BCN9"/>
<dbReference type="Pfam" id="PF12146">
    <property type="entry name" value="Hydrolase_4"/>
    <property type="match status" value="1"/>
</dbReference>
<dbReference type="EMBL" id="UINC01029157">
    <property type="protein sequence ID" value="SVB11414.1"/>
    <property type="molecule type" value="Genomic_DNA"/>
</dbReference>
<dbReference type="InterPro" id="IPR050266">
    <property type="entry name" value="AB_hydrolase_sf"/>
</dbReference>
<evidence type="ECO:0000313" key="2">
    <source>
        <dbReference type="EMBL" id="SVB11414.1"/>
    </source>
</evidence>
<accession>A0A382BCN9</accession>
<feature type="domain" description="Serine aminopeptidase S33" evidence="1">
    <location>
        <begin position="31"/>
        <end position="146"/>
    </location>
</feature>
<dbReference type="PANTHER" id="PTHR43798">
    <property type="entry name" value="MONOACYLGLYCEROL LIPASE"/>
    <property type="match status" value="1"/>
</dbReference>
<evidence type="ECO:0000259" key="1">
    <source>
        <dbReference type="Pfam" id="PF12146"/>
    </source>
</evidence>
<dbReference type="PANTHER" id="PTHR43798:SF33">
    <property type="entry name" value="HYDROLASE, PUTATIVE (AFU_ORTHOLOGUE AFUA_2G14860)-RELATED"/>
    <property type="match status" value="1"/>
</dbReference>
<sequence length="294" mass="33688">MIRNTLTNNSGEEFSYVSARPIETGIPTFIFFHATGFNGQTYWQLIDGLTKKFEESINFISIDQRGHGLSTAETKPEELEDWSIYVQDALEITDKLDGPLYCAGHSMGSIVAAKLASLRQDKVKKLIMLEPVLYSPFECFKYKLMRNLGRRNKVELVELAANRRSKFNSQEEIIDSYFGRGVFSTWDKSSVEDYVIGGTRQISEEEVELSCAPLWESRTFRASDMNSWPYLRKLSIPGYILCGDILSTFTPRAREAINKLNGDWHIDVFPEATHSLPMEQIDTLIDRIYQFMSK</sequence>
<dbReference type="Gene3D" id="3.40.50.1820">
    <property type="entry name" value="alpha/beta hydrolase"/>
    <property type="match status" value="1"/>
</dbReference>
<protein>
    <recommendedName>
        <fullName evidence="1">Serine aminopeptidase S33 domain-containing protein</fullName>
    </recommendedName>
</protein>
<dbReference type="GO" id="GO:0016020">
    <property type="term" value="C:membrane"/>
    <property type="evidence" value="ECO:0007669"/>
    <property type="project" value="TreeGrafter"/>
</dbReference>
<gene>
    <name evidence="2" type="ORF">METZ01_LOCUS164268</name>
</gene>
<name>A0A382BCN9_9ZZZZ</name>
<dbReference type="InterPro" id="IPR029058">
    <property type="entry name" value="AB_hydrolase_fold"/>
</dbReference>
<dbReference type="InterPro" id="IPR022742">
    <property type="entry name" value="Hydrolase_4"/>
</dbReference>
<reference evidence="2" key="1">
    <citation type="submission" date="2018-05" db="EMBL/GenBank/DDBJ databases">
        <authorList>
            <person name="Lanie J.A."/>
            <person name="Ng W.-L."/>
            <person name="Kazmierczak K.M."/>
            <person name="Andrzejewski T.M."/>
            <person name="Davidsen T.M."/>
            <person name="Wayne K.J."/>
            <person name="Tettelin H."/>
            <person name="Glass J.I."/>
            <person name="Rusch D."/>
            <person name="Podicherti R."/>
            <person name="Tsui H.-C.T."/>
            <person name="Winkler M.E."/>
        </authorList>
    </citation>
    <scope>NUCLEOTIDE SEQUENCE</scope>
</reference>